<dbReference type="PRINTS" id="PR00411">
    <property type="entry name" value="PNDRDTASEI"/>
</dbReference>
<dbReference type="EC" id="1.8.1.4" evidence="3 16"/>
<dbReference type="Pfam" id="PF02852">
    <property type="entry name" value="Pyr_redox_dim"/>
    <property type="match status" value="1"/>
</dbReference>
<comment type="catalytic activity">
    <reaction evidence="12 16">
        <text>N(6)-[(R)-dihydrolipoyl]-L-lysyl-[protein] + NAD(+) = N(6)-[(R)-lipoyl]-L-lysyl-[protein] + NADH + H(+)</text>
        <dbReference type="Rhea" id="RHEA:15045"/>
        <dbReference type="Rhea" id="RHEA-COMP:10474"/>
        <dbReference type="Rhea" id="RHEA-COMP:10475"/>
        <dbReference type="ChEBI" id="CHEBI:15378"/>
        <dbReference type="ChEBI" id="CHEBI:57540"/>
        <dbReference type="ChEBI" id="CHEBI:57945"/>
        <dbReference type="ChEBI" id="CHEBI:83099"/>
        <dbReference type="ChEBI" id="CHEBI:83100"/>
        <dbReference type="EC" id="1.8.1.4"/>
    </reaction>
</comment>
<dbReference type="GO" id="GO:0004148">
    <property type="term" value="F:dihydrolipoyl dehydrogenase (NADH) activity"/>
    <property type="evidence" value="ECO:0007669"/>
    <property type="project" value="UniProtKB-EC"/>
</dbReference>
<name>A0A9D1IMQ2_9BACT</name>
<feature type="binding site" evidence="14">
    <location>
        <position position="49"/>
    </location>
    <ligand>
        <name>FAD</name>
        <dbReference type="ChEBI" id="CHEBI:57692"/>
    </ligand>
</feature>
<dbReference type="Gene3D" id="3.30.390.30">
    <property type="match status" value="1"/>
</dbReference>
<proteinExistence type="inferred from homology"/>
<keyword evidence="11 16" id="KW-0676">Redox-active center</keyword>
<dbReference type="PROSITE" id="PS00076">
    <property type="entry name" value="PYRIDINE_REDOX_1"/>
    <property type="match status" value="1"/>
</dbReference>
<dbReference type="EMBL" id="DVMS01000195">
    <property type="protein sequence ID" value="HIU39381.1"/>
    <property type="molecule type" value="Genomic_DNA"/>
</dbReference>
<feature type="active site" description="Proton acceptor" evidence="13">
    <location>
        <position position="435"/>
    </location>
</feature>
<evidence type="ECO:0000256" key="5">
    <source>
        <dbReference type="ARBA" id="ARBA00022490"/>
    </source>
</evidence>
<dbReference type="FunFam" id="3.30.390.30:FF:000001">
    <property type="entry name" value="Dihydrolipoyl dehydrogenase"/>
    <property type="match status" value="1"/>
</dbReference>
<dbReference type="InterPro" id="IPR006258">
    <property type="entry name" value="Lipoamide_DH"/>
</dbReference>
<dbReference type="PANTHER" id="PTHR22912:SF217">
    <property type="entry name" value="DIHYDROLIPOYL DEHYDROGENASE"/>
    <property type="match status" value="1"/>
</dbReference>
<comment type="caution">
    <text evidence="19">The sequence shown here is derived from an EMBL/GenBank/DDBJ whole genome shotgun (WGS) entry which is preliminary data.</text>
</comment>
<evidence type="ECO:0000256" key="11">
    <source>
        <dbReference type="ARBA" id="ARBA00023284"/>
    </source>
</evidence>
<evidence type="ECO:0000256" key="6">
    <source>
        <dbReference type="ARBA" id="ARBA00022630"/>
    </source>
</evidence>
<sequence>MHTQLLIIGAGPGGYETALLAARRGLDVTIVEKGAVGGTCLNEGCIPTKALCRTAEILSMLSDAETFGVKNVSYAFDFSAAMARKDAVVEQLRGGVESLLANPKIRLVRGEARFVEARTVEVDGERYEADDVIIAVGSVPAMLPIEGCDLPEVLTSREILSLDVLPKRLCIVGGGVIGLEFASVFDAFGCEVTVLEYAKEVLPHFDTELAKRLRQLLGRRGIAIETQAEVTGIAKDGDGVHVAYRRKGKECVAGTDMVLMAVGRKANVTALNLADAGIEFTPKGIKVDEMMQTNVPHVYAVGDVNGQLMLAHAAIFQGMRALNHIMGRAEGDGLRLDIVPAAVFTMPETASVGMTEDECRERGIAHECKKAFFRANGKAVALGETDGFCKLITSGNTLLGCHVCGPHAADVVQEACALIASGATLDDLKHVVHAHPTVGEILQSVAHS</sequence>
<reference evidence="19" key="1">
    <citation type="submission" date="2020-10" db="EMBL/GenBank/DDBJ databases">
        <authorList>
            <person name="Gilroy R."/>
        </authorList>
    </citation>
    <scope>NUCLEOTIDE SEQUENCE</scope>
    <source>
        <strain evidence="19">17073</strain>
    </source>
</reference>
<feature type="disulfide bond" description="Redox-active" evidence="15">
    <location>
        <begin position="40"/>
        <end position="45"/>
    </location>
</feature>
<dbReference type="SUPFAM" id="SSF51905">
    <property type="entry name" value="FAD/NAD(P)-binding domain"/>
    <property type="match status" value="1"/>
</dbReference>
<dbReference type="InterPro" id="IPR036188">
    <property type="entry name" value="FAD/NAD-bd_sf"/>
</dbReference>
<dbReference type="PANTHER" id="PTHR22912">
    <property type="entry name" value="DISULFIDE OXIDOREDUCTASE"/>
    <property type="match status" value="1"/>
</dbReference>
<feature type="binding site" evidence="14">
    <location>
        <position position="303"/>
    </location>
    <ligand>
        <name>FAD</name>
        <dbReference type="ChEBI" id="CHEBI:57692"/>
    </ligand>
</feature>
<feature type="binding site" evidence="14">
    <location>
        <begin position="173"/>
        <end position="180"/>
    </location>
    <ligand>
        <name>NAD(+)</name>
        <dbReference type="ChEBI" id="CHEBI:57540"/>
    </ligand>
</feature>
<accession>A0A9D1IMQ2</accession>
<dbReference type="InterPro" id="IPR023753">
    <property type="entry name" value="FAD/NAD-binding_dom"/>
</dbReference>
<evidence type="ECO:0000256" key="13">
    <source>
        <dbReference type="PIRSR" id="PIRSR000350-2"/>
    </source>
</evidence>
<comment type="miscellaneous">
    <text evidence="16">The active site is a redox-active disulfide bond.</text>
</comment>
<dbReference type="PRINTS" id="PR00368">
    <property type="entry name" value="FADPNR"/>
</dbReference>
<dbReference type="GO" id="GO:0006103">
    <property type="term" value="P:2-oxoglutarate metabolic process"/>
    <property type="evidence" value="ECO:0007669"/>
    <property type="project" value="TreeGrafter"/>
</dbReference>
<keyword evidence="6 16" id="KW-0285">Flavoprotein</keyword>
<feature type="domain" description="Pyridine nucleotide-disulphide oxidoreductase dimerisation" evidence="17">
    <location>
        <begin position="339"/>
        <end position="443"/>
    </location>
</feature>
<evidence type="ECO:0000256" key="2">
    <source>
        <dbReference type="ARBA" id="ARBA00007532"/>
    </source>
</evidence>
<keyword evidence="5" id="KW-0963">Cytoplasm</keyword>
<evidence type="ECO:0000256" key="10">
    <source>
        <dbReference type="ARBA" id="ARBA00023157"/>
    </source>
</evidence>
<evidence type="ECO:0000256" key="7">
    <source>
        <dbReference type="ARBA" id="ARBA00022827"/>
    </source>
</evidence>
<dbReference type="Gene3D" id="3.50.50.60">
    <property type="entry name" value="FAD/NAD(P)-binding domain"/>
    <property type="match status" value="2"/>
</dbReference>
<dbReference type="InterPro" id="IPR012999">
    <property type="entry name" value="Pyr_OxRdtase_I_AS"/>
</dbReference>
<feature type="domain" description="FAD/NAD(P)-binding" evidence="18">
    <location>
        <begin position="4"/>
        <end position="318"/>
    </location>
</feature>
<evidence type="ECO:0000259" key="17">
    <source>
        <dbReference type="Pfam" id="PF02852"/>
    </source>
</evidence>
<keyword evidence="14" id="KW-0547">Nucleotide-binding</keyword>
<evidence type="ECO:0000256" key="4">
    <source>
        <dbReference type="ARBA" id="ARBA00016961"/>
    </source>
</evidence>
<evidence type="ECO:0000256" key="3">
    <source>
        <dbReference type="ARBA" id="ARBA00012608"/>
    </source>
</evidence>
<protein>
    <recommendedName>
        <fullName evidence="4 16">Dihydrolipoyl dehydrogenase</fullName>
        <ecNumber evidence="3 16">1.8.1.4</ecNumber>
    </recommendedName>
</protein>
<evidence type="ECO:0000256" key="14">
    <source>
        <dbReference type="PIRSR" id="PIRSR000350-3"/>
    </source>
</evidence>
<feature type="binding site" evidence="14">
    <location>
        <begin position="309"/>
        <end position="312"/>
    </location>
    <ligand>
        <name>FAD</name>
        <dbReference type="ChEBI" id="CHEBI:57692"/>
    </ligand>
</feature>
<dbReference type="SUPFAM" id="SSF55424">
    <property type="entry name" value="FAD/NAD-linked reductases, dimerisation (C-terminal) domain"/>
    <property type="match status" value="1"/>
</dbReference>
<dbReference type="GO" id="GO:0050660">
    <property type="term" value="F:flavin adenine dinucleotide binding"/>
    <property type="evidence" value="ECO:0007669"/>
    <property type="project" value="InterPro"/>
</dbReference>
<evidence type="ECO:0000256" key="16">
    <source>
        <dbReference type="RuleBase" id="RU003692"/>
    </source>
</evidence>
<dbReference type="InterPro" id="IPR004099">
    <property type="entry name" value="Pyr_nucl-diS_OxRdtase_dimer"/>
</dbReference>
<reference evidence="19" key="2">
    <citation type="journal article" date="2021" name="PeerJ">
        <title>Extensive microbial diversity within the chicken gut microbiome revealed by metagenomics and culture.</title>
        <authorList>
            <person name="Gilroy R."/>
            <person name="Ravi A."/>
            <person name="Getino M."/>
            <person name="Pursley I."/>
            <person name="Horton D.L."/>
            <person name="Alikhan N.F."/>
            <person name="Baker D."/>
            <person name="Gharbi K."/>
            <person name="Hall N."/>
            <person name="Watson M."/>
            <person name="Adriaenssens E.M."/>
            <person name="Foster-Nyarko E."/>
            <person name="Jarju S."/>
            <person name="Secka A."/>
            <person name="Antonio M."/>
            <person name="Oren A."/>
            <person name="Chaudhuri R.R."/>
            <person name="La Ragione R."/>
            <person name="Hildebrand F."/>
            <person name="Pallen M.J."/>
        </authorList>
    </citation>
    <scope>NUCLEOTIDE SEQUENCE</scope>
    <source>
        <strain evidence="19">17073</strain>
    </source>
</reference>
<dbReference type="GO" id="GO:0005737">
    <property type="term" value="C:cytoplasm"/>
    <property type="evidence" value="ECO:0007669"/>
    <property type="project" value="UniProtKB-SubCell"/>
</dbReference>
<dbReference type="InterPro" id="IPR016156">
    <property type="entry name" value="FAD/NAD-linked_Rdtase_dimer_sf"/>
</dbReference>
<organism evidence="19 20">
    <name type="scientific">Candidatus Limisoma intestinavium</name>
    <dbReference type="NCBI Taxonomy" id="2840856"/>
    <lineage>
        <taxon>Bacteria</taxon>
        <taxon>Pseudomonadati</taxon>
        <taxon>Bacteroidota</taxon>
        <taxon>Bacteroidia</taxon>
        <taxon>Bacteroidales</taxon>
        <taxon>Candidatus Limisoma</taxon>
    </lineage>
</organism>
<keyword evidence="10" id="KW-1015">Disulfide bond</keyword>
<evidence type="ECO:0000259" key="18">
    <source>
        <dbReference type="Pfam" id="PF07992"/>
    </source>
</evidence>
<evidence type="ECO:0000256" key="9">
    <source>
        <dbReference type="ARBA" id="ARBA00023027"/>
    </source>
</evidence>
<keyword evidence="9 14" id="KW-0520">NAD</keyword>
<feature type="binding site" evidence="14">
    <location>
        <position position="263"/>
    </location>
    <ligand>
        <name>NAD(+)</name>
        <dbReference type="ChEBI" id="CHEBI:57540"/>
    </ligand>
</feature>
<keyword evidence="7 14" id="KW-0274">FAD</keyword>
<dbReference type="AlphaFoldDB" id="A0A9D1IMQ2"/>
<dbReference type="Pfam" id="PF07992">
    <property type="entry name" value="Pyr_redox_2"/>
    <property type="match status" value="1"/>
</dbReference>
<evidence type="ECO:0000313" key="20">
    <source>
        <dbReference type="Proteomes" id="UP000824076"/>
    </source>
</evidence>
<evidence type="ECO:0000256" key="15">
    <source>
        <dbReference type="PIRSR" id="PIRSR000350-4"/>
    </source>
</evidence>
<evidence type="ECO:0000256" key="8">
    <source>
        <dbReference type="ARBA" id="ARBA00023002"/>
    </source>
</evidence>
<evidence type="ECO:0000256" key="12">
    <source>
        <dbReference type="ARBA" id="ARBA00049187"/>
    </source>
</evidence>
<dbReference type="InterPro" id="IPR050151">
    <property type="entry name" value="Class-I_Pyr_Nuc-Dis_Oxidored"/>
</dbReference>
<dbReference type="NCBIfam" id="TIGR01350">
    <property type="entry name" value="lipoamide_DH"/>
    <property type="match status" value="1"/>
</dbReference>
<dbReference type="Proteomes" id="UP000824076">
    <property type="component" value="Unassembled WGS sequence"/>
</dbReference>
<comment type="similarity">
    <text evidence="2 16">Belongs to the class-I pyridine nucleotide-disulfide oxidoreductase family.</text>
</comment>
<feature type="binding site" evidence="14">
    <location>
        <position position="196"/>
    </location>
    <ligand>
        <name>NAD(+)</name>
        <dbReference type="ChEBI" id="CHEBI:57540"/>
    </ligand>
</feature>
<comment type="subcellular location">
    <subcellularLocation>
        <location evidence="1">Cytoplasm</location>
    </subcellularLocation>
</comment>
<evidence type="ECO:0000313" key="19">
    <source>
        <dbReference type="EMBL" id="HIU39381.1"/>
    </source>
</evidence>
<gene>
    <name evidence="19" type="primary">lpdA</name>
    <name evidence="19" type="ORF">IAD18_06930</name>
</gene>
<comment type="cofactor">
    <cofactor evidence="14 16">
        <name>FAD</name>
        <dbReference type="ChEBI" id="CHEBI:57692"/>
    </cofactor>
    <text evidence="14 16">Binds 1 FAD per subunit.</text>
</comment>
<keyword evidence="8 16" id="KW-0560">Oxidoreductase</keyword>
<dbReference type="PIRSF" id="PIRSF000350">
    <property type="entry name" value="Mercury_reductase_MerA"/>
    <property type="match status" value="1"/>
</dbReference>
<dbReference type="InterPro" id="IPR001100">
    <property type="entry name" value="Pyr_nuc-diS_OxRdtase"/>
</dbReference>
<evidence type="ECO:0000256" key="1">
    <source>
        <dbReference type="ARBA" id="ARBA00004496"/>
    </source>
</evidence>